<dbReference type="eggNOG" id="KOG4335">
    <property type="taxonomic scope" value="Eukaryota"/>
</dbReference>
<dbReference type="InParanoid" id="H3BFW2"/>
<dbReference type="InterPro" id="IPR051594">
    <property type="entry name" value="KRIT1/FRMD8"/>
</dbReference>
<dbReference type="SUPFAM" id="SSF47031">
    <property type="entry name" value="Second domain of FERM"/>
    <property type="match status" value="1"/>
</dbReference>
<dbReference type="Gene3D" id="2.30.29.30">
    <property type="entry name" value="Pleckstrin-homology domain (PH domain)/Phosphotyrosine-binding domain (PTB)"/>
    <property type="match status" value="1"/>
</dbReference>
<dbReference type="PROSITE" id="PS50057">
    <property type="entry name" value="FERM_3"/>
    <property type="match status" value="1"/>
</dbReference>
<proteinExistence type="predicted"/>
<accession>H3BFW2</accession>
<dbReference type="CDD" id="cd14473">
    <property type="entry name" value="FERM_B-lobe"/>
    <property type="match status" value="1"/>
</dbReference>
<sequence>LKMEPSELGLPLESSDNSQRGSVSSVGARSLDVLIYFVNDTALQLTVDNVASITALELSRIVREALRFPEEAQEVFSLWLISPLLVKVLGIPLQLTFKKGKKNPTSLFFFFPVVCLPDEPSLQFRRNVFFPKKREIQMKEESVLRLLYEEAKFNILTGRYPCDLEDCEKLGALSCRVELGPYDQEQHNPAALRKKLDSFLPVHLCKKGGHGSFLLALRSRSTRQHPQEQGLLEAYKMVTDDGASVESEALKKHFQEYLLKCHKLPYYGCAFFSGEIDKPPQGILQRGGRKPVMVAVSLEGVYIIDTKEKHVLLGLRFSELSWDYTYPEEEEESHILWLEFDGDEEGTPVNKLLKVYSKQQAQLMSGLIEYYVELRSIETAAQENSSAEPSPKPPVKLVEKRSKLRRQNSVVCNRIQHLSTIDYVDDGKEIKRVKPKRAASFFTRQVSHVRATYTAVQPTESLEQG</sequence>
<dbReference type="OMA" id="GCAFFYG"/>
<gene>
    <name evidence="4" type="primary">FRMD8</name>
</gene>
<dbReference type="Pfam" id="PF24522">
    <property type="entry name" value="KRIT1_FRMD8_FERM_C"/>
    <property type="match status" value="1"/>
</dbReference>
<evidence type="ECO:0000256" key="1">
    <source>
        <dbReference type="ARBA" id="ARBA00039547"/>
    </source>
</evidence>
<dbReference type="InterPro" id="IPR019748">
    <property type="entry name" value="FERM_central"/>
</dbReference>
<reference evidence="4" key="2">
    <citation type="submission" date="2025-08" db="UniProtKB">
        <authorList>
            <consortium name="Ensembl"/>
        </authorList>
    </citation>
    <scope>IDENTIFICATION</scope>
</reference>
<protein>
    <recommendedName>
        <fullName evidence="1">FERM domain-containing protein 8</fullName>
    </recommendedName>
</protein>
<dbReference type="STRING" id="7897.ENSLACP00000020783"/>
<dbReference type="EMBL" id="AFYH01016045">
    <property type="status" value="NOT_ANNOTATED_CDS"/>
    <property type="molecule type" value="Genomic_DNA"/>
</dbReference>
<dbReference type="Pfam" id="PF00373">
    <property type="entry name" value="FERM_M"/>
    <property type="match status" value="1"/>
</dbReference>
<dbReference type="HOGENOM" id="CLU_032351_0_0_1"/>
<evidence type="ECO:0000259" key="3">
    <source>
        <dbReference type="PROSITE" id="PS50057"/>
    </source>
</evidence>
<dbReference type="InterPro" id="IPR011993">
    <property type="entry name" value="PH-like_dom_sf"/>
</dbReference>
<dbReference type="GeneTree" id="ENSGT00530000063721"/>
<dbReference type="PANTHER" id="PTHR13283">
    <property type="entry name" value="KREV INTERACTION TRAPPED 1-RELATED"/>
    <property type="match status" value="1"/>
</dbReference>
<reference evidence="5" key="1">
    <citation type="submission" date="2011-08" db="EMBL/GenBank/DDBJ databases">
        <title>The draft genome of Latimeria chalumnae.</title>
        <authorList>
            <person name="Di Palma F."/>
            <person name="Alfoldi J."/>
            <person name="Johnson J."/>
            <person name="Berlin A."/>
            <person name="Gnerre S."/>
            <person name="Jaffe D."/>
            <person name="MacCallum I."/>
            <person name="Young S."/>
            <person name="Walker B.J."/>
            <person name="Lander E."/>
            <person name="Lindblad-Toh K."/>
        </authorList>
    </citation>
    <scope>NUCLEOTIDE SEQUENCE [LARGE SCALE GENOMIC DNA]</scope>
    <source>
        <strain evidence="5">Wild caught</strain>
    </source>
</reference>
<dbReference type="InterPro" id="IPR000299">
    <property type="entry name" value="FERM_domain"/>
</dbReference>
<dbReference type="EMBL" id="AFYH01016044">
    <property type="status" value="NOT_ANNOTATED_CDS"/>
    <property type="molecule type" value="Genomic_DNA"/>
</dbReference>
<dbReference type="InterPro" id="IPR035963">
    <property type="entry name" value="FERM_2"/>
</dbReference>
<dbReference type="PANTHER" id="PTHR13283:SF10">
    <property type="entry name" value="FERM DOMAIN-CONTAINING PROTEIN 8"/>
    <property type="match status" value="1"/>
</dbReference>
<dbReference type="FunCoup" id="H3BFW2">
    <property type="interactions" value="1685"/>
</dbReference>
<organism evidence="4 5">
    <name type="scientific">Latimeria chalumnae</name>
    <name type="common">Coelacanth</name>
    <dbReference type="NCBI Taxonomy" id="7897"/>
    <lineage>
        <taxon>Eukaryota</taxon>
        <taxon>Metazoa</taxon>
        <taxon>Chordata</taxon>
        <taxon>Craniata</taxon>
        <taxon>Vertebrata</taxon>
        <taxon>Euteleostomi</taxon>
        <taxon>Coelacanthiformes</taxon>
        <taxon>Coelacanthidae</taxon>
        <taxon>Latimeria</taxon>
    </lineage>
</organism>
<dbReference type="GO" id="GO:0090090">
    <property type="term" value="P:negative regulation of canonical Wnt signaling pathway"/>
    <property type="evidence" value="ECO:0007669"/>
    <property type="project" value="TreeGrafter"/>
</dbReference>
<dbReference type="EMBL" id="AFYH01016043">
    <property type="status" value="NOT_ANNOTATED_CDS"/>
    <property type="molecule type" value="Genomic_DNA"/>
</dbReference>
<evidence type="ECO:0000256" key="2">
    <source>
        <dbReference type="SAM" id="MobiDB-lite"/>
    </source>
</evidence>
<dbReference type="Bgee" id="ENSLACG00000018256">
    <property type="expression patterns" value="Expressed in pectoral fin and 6 other cell types or tissues"/>
</dbReference>
<dbReference type="EMBL" id="AFYH01016046">
    <property type="status" value="NOT_ANNOTATED_CDS"/>
    <property type="molecule type" value="Genomic_DNA"/>
</dbReference>
<evidence type="ECO:0000313" key="4">
    <source>
        <dbReference type="Ensembl" id="ENSLACP00000020783.1"/>
    </source>
</evidence>
<dbReference type="GO" id="GO:0009952">
    <property type="term" value="P:anterior/posterior pattern specification"/>
    <property type="evidence" value="ECO:0007669"/>
    <property type="project" value="Ensembl"/>
</dbReference>
<dbReference type="Ensembl" id="ENSLACT00000020923.1">
    <property type="protein sequence ID" value="ENSLACP00000020783.1"/>
    <property type="gene ID" value="ENSLACG00000018256.1"/>
</dbReference>
<dbReference type="Gene3D" id="1.20.80.10">
    <property type="match status" value="1"/>
</dbReference>
<reference evidence="4" key="3">
    <citation type="submission" date="2025-09" db="UniProtKB">
        <authorList>
            <consortium name="Ensembl"/>
        </authorList>
    </citation>
    <scope>IDENTIFICATION</scope>
</reference>
<dbReference type="GO" id="GO:0005886">
    <property type="term" value="C:plasma membrane"/>
    <property type="evidence" value="ECO:0007669"/>
    <property type="project" value="TreeGrafter"/>
</dbReference>
<dbReference type="SMART" id="SM00295">
    <property type="entry name" value="B41"/>
    <property type="match status" value="1"/>
</dbReference>
<dbReference type="InterPro" id="IPR057096">
    <property type="entry name" value="KRIT1_FRMD8_FERM_C"/>
</dbReference>
<evidence type="ECO:0000313" key="5">
    <source>
        <dbReference type="Proteomes" id="UP000008672"/>
    </source>
</evidence>
<dbReference type="InterPro" id="IPR019749">
    <property type="entry name" value="Band_41_domain"/>
</dbReference>
<feature type="region of interest" description="Disordered" evidence="2">
    <location>
        <begin position="1"/>
        <end position="23"/>
    </location>
</feature>
<feature type="compositionally biased region" description="Polar residues" evidence="2">
    <location>
        <begin position="14"/>
        <end position="23"/>
    </location>
</feature>
<keyword evidence="5" id="KW-1185">Reference proteome</keyword>
<dbReference type="InterPro" id="IPR014352">
    <property type="entry name" value="FERM/acyl-CoA-bd_prot_sf"/>
</dbReference>
<name>H3BFW2_LATCH</name>
<dbReference type="Gene3D" id="3.10.20.90">
    <property type="entry name" value="Phosphatidylinositol 3-kinase Catalytic Subunit, Chain A, domain 1"/>
    <property type="match status" value="1"/>
</dbReference>
<dbReference type="Proteomes" id="UP000008672">
    <property type="component" value="Unassembled WGS sequence"/>
</dbReference>
<feature type="domain" description="FERM" evidence="3">
    <location>
        <begin position="31"/>
        <end position="379"/>
    </location>
</feature>
<dbReference type="AlphaFoldDB" id="H3BFW2"/>